<dbReference type="SUPFAM" id="SSF56672">
    <property type="entry name" value="DNA/RNA polymerases"/>
    <property type="match status" value="1"/>
</dbReference>
<gene>
    <name evidence="2" type="ORF">LAZ67_16002051</name>
</gene>
<organism evidence="2 3">
    <name type="scientific">Cordylochernes scorpioides</name>
    <dbReference type="NCBI Taxonomy" id="51811"/>
    <lineage>
        <taxon>Eukaryota</taxon>
        <taxon>Metazoa</taxon>
        <taxon>Ecdysozoa</taxon>
        <taxon>Arthropoda</taxon>
        <taxon>Chelicerata</taxon>
        <taxon>Arachnida</taxon>
        <taxon>Pseudoscorpiones</taxon>
        <taxon>Cheliferoidea</taxon>
        <taxon>Chernetidae</taxon>
        <taxon>Cordylochernes</taxon>
    </lineage>
</organism>
<accession>A0ABY6LDS1</accession>
<dbReference type="Pfam" id="PF17919">
    <property type="entry name" value="RT_RNaseH_2"/>
    <property type="match status" value="1"/>
</dbReference>
<evidence type="ECO:0000313" key="3">
    <source>
        <dbReference type="Proteomes" id="UP001235939"/>
    </source>
</evidence>
<sequence length="434" mass="49355">MDYVARAQVSSSVPGSFTCNPEDIAGFLEGVTENITLEDNDPLHRLTAVLANLRSSPQRVDMAEIHCEPYKGNYPATTFFQAFDRQCDQAFLTPSEKLANLPRFLEKGVLTLFRKLRLDAQSYMQARQTLIDLYPETNEASFAKFFATKLAGHNTSDQRLTRVAAPKSLSEWFDMVSRVRGNNAPPQRQQDNALPNMSGPFHSIPQRGRTAAAPPSPCRHCGGILKQVNPDGKTYPVQYFSRALRTHERNYTVSELECLAIVESVGKFRVYLMVTRFPPIYLMFGTLPPELTEHLTPYPELDVARRIAHERTQTKHLRDKLTFDKQHEAPHFEPGDLVLVKIYQHPNTVDIARSLKTYGIRIIYKNSSNLLTSLRHPYTKSYAPQIPSILLARSTLSRVSNALPHTFQHTLNTGHPFNTNHPTIHYRNIHNQHQ</sequence>
<protein>
    <recommendedName>
        <fullName evidence="1">Reverse transcriptase/retrotransposon-derived protein RNase H-like domain-containing protein</fullName>
    </recommendedName>
</protein>
<evidence type="ECO:0000259" key="1">
    <source>
        <dbReference type="Pfam" id="PF17919"/>
    </source>
</evidence>
<proteinExistence type="predicted"/>
<name>A0ABY6LDS1_9ARAC</name>
<feature type="domain" description="Reverse transcriptase/retrotransposon-derived protein RNase H-like" evidence="1">
    <location>
        <begin position="221"/>
        <end position="277"/>
    </location>
</feature>
<dbReference type="Proteomes" id="UP001235939">
    <property type="component" value="Chromosome 16"/>
</dbReference>
<dbReference type="InterPro" id="IPR041577">
    <property type="entry name" value="RT_RNaseH_2"/>
</dbReference>
<dbReference type="EMBL" id="CP092878">
    <property type="protein sequence ID" value="UYV78577.1"/>
    <property type="molecule type" value="Genomic_DNA"/>
</dbReference>
<reference evidence="2 3" key="1">
    <citation type="submission" date="2022-01" db="EMBL/GenBank/DDBJ databases">
        <title>A chromosomal length assembly of Cordylochernes scorpioides.</title>
        <authorList>
            <person name="Zeh D."/>
            <person name="Zeh J."/>
        </authorList>
    </citation>
    <scope>NUCLEOTIDE SEQUENCE [LARGE SCALE GENOMIC DNA]</scope>
    <source>
        <strain evidence="2">IN4F17</strain>
        <tissue evidence="2">Whole Body</tissue>
    </source>
</reference>
<evidence type="ECO:0000313" key="2">
    <source>
        <dbReference type="EMBL" id="UYV78577.1"/>
    </source>
</evidence>
<keyword evidence="3" id="KW-1185">Reference proteome</keyword>
<dbReference type="InterPro" id="IPR043502">
    <property type="entry name" value="DNA/RNA_pol_sf"/>
</dbReference>